<reference evidence="2" key="1">
    <citation type="submission" date="2020-03" db="EMBL/GenBank/DDBJ databases">
        <title>The deep terrestrial virosphere.</title>
        <authorList>
            <person name="Holmfeldt K."/>
            <person name="Nilsson E."/>
            <person name="Simone D."/>
            <person name="Lopez-Fernandez M."/>
            <person name="Wu X."/>
            <person name="de Brujin I."/>
            <person name="Lundin D."/>
            <person name="Andersson A."/>
            <person name="Bertilsson S."/>
            <person name="Dopson M."/>
        </authorList>
    </citation>
    <scope>NUCLEOTIDE SEQUENCE</scope>
    <source>
        <strain evidence="2">MM415B01842</strain>
    </source>
</reference>
<dbReference type="InterPro" id="IPR006944">
    <property type="entry name" value="Phage/GTA_portal"/>
</dbReference>
<dbReference type="AlphaFoldDB" id="A0A6M3IG21"/>
<dbReference type="NCBIfam" id="TIGR01641">
    <property type="entry name" value="phageSPP1_gp7"/>
    <property type="match status" value="1"/>
</dbReference>
<protein>
    <submittedName>
        <fullName evidence="2">Putative portal protein</fullName>
    </submittedName>
</protein>
<feature type="domain" description="Phage head morphogenesis" evidence="1">
    <location>
        <begin position="546"/>
        <end position="661"/>
    </location>
</feature>
<gene>
    <name evidence="2" type="ORF">MM415B01842_0009</name>
</gene>
<dbReference type="InterPro" id="IPR006427">
    <property type="entry name" value="Portal_HK97"/>
</dbReference>
<dbReference type="NCBIfam" id="TIGR01537">
    <property type="entry name" value="portal_HK97"/>
    <property type="match status" value="1"/>
</dbReference>
<proteinExistence type="predicted"/>
<dbReference type="Pfam" id="PF04860">
    <property type="entry name" value="Phage_portal"/>
    <property type="match status" value="1"/>
</dbReference>
<organism evidence="2">
    <name type="scientific">viral metagenome</name>
    <dbReference type="NCBI Taxonomy" id="1070528"/>
    <lineage>
        <taxon>unclassified sequences</taxon>
        <taxon>metagenomes</taxon>
        <taxon>organismal metagenomes</taxon>
    </lineage>
</organism>
<sequence>MAVQNRAIGYWRGLMGALRGKSYPVAIAQDTNILSAIFGTTTTDDFNDYYSKIAAVYACVRKLATNVAMPPLVVYERGRDGSAEAVDSEHPLQVLLNKVNPWWTRPQFWRATETSLALHGNAFWTWYGPGRLPTEIWWLDPTKTRAIPGKQQYITGYEYRNSARIVTFAPEQMLWLRYHNPADEYGGLSPLSAARMAAEAGYDAMAWNRNFFKNDATPGRLYIKSDQDLTAEQAEEIKLAWTKSNKGVDNAHRVAVFGRGADLKTTGISQRDMEFLAMQRWTLEDICRIYGVPPPLVADLERATYSNIKEAKASFWHETILPELLWVRDEVNESALLPLFGDNLFCDFDLSNVEALQEDANQKAARYQMLVTAGIKTINEVRAEQNLDPVPWGDAWWTSIALTPVSSSEAPASYVPPPEPQKYMRRAIDEDARLDVFVKRLTPMERKFQTFLRAEFDREQAEILANLQKRKALPAADIADWDDIIRRLEQGGRPYLLAMLESAAADAAVEMGINFDLQNPRVQRWLGERLRLYSYNVTETTKGAITEQLRLAEAAGESADDAAKRIMQVFDQASRGRAERIARTEMVSASNRGALEAYKQSGVVEKKVWLAAQDERTRPSHAKMHHVEVLLDADFVVGADLMQAPGEGRDPAENINCRCTLAPVVMVRESMKPLAVAAMGGNGHGKAH</sequence>
<evidence type="ECO:0000259" key="1">
    <source>
        <dbReference type="Pfam" id="PF04233"/>
    </source>
</evidence>
<dbReference type="InterPro" id="IPR006528">
    <property type="entry name" value="Phage_head_morphogenesis_dom"/>
</dbReference>
<dbReference type="Pfam" id="PF04233">
    <property type="entry name" value="Phage_Mu_F"/>
    <property type="match status" value="1"/>
</dbReference>
<accession>A0A6M3IG21</accession>
<dbReference type="EMBL" id="MT141219">
    <property type="protein sequence ID" value="QJA56450.1"/>
    <property type="molecule type" value="Genomic_DNA"/>
</dbReference>
<evidence type="ECO:0000313" key="2">
    <source>
        <dbReference type="EMBL" id="QJA56450.1"/>
    </source>
</evidence>
<name>A0A6M3IG21_9ZZZZ</name>